<gene>
    <name evidence="2" type="ORF">GCM10023147_13090</name>
</gene>
<name>A0ABP8JBL2_9ACTN</name>
<evidence type="ECO:0000259" key="1">
    <source>
        <dbReference type="Pfam" id="PF09995"/>
    </source>
</evidence>
<dbReference type="Proteomes" id="UP001500635">
    <property type="component" value="Unassembled WGS sequence"/>
</dbReference>
<keyword evidence="3" id="KW-1185">Reference proteome</keyword>
<dbReference type="EMBL" id="BAABFR010000014">
    <property type="protein sequence ID" value="GAA4387980.1"/>
    <property type="molecule type" value="Genomic_DNA"/>
</dbReference>
<dbReference type="RefSeq" id="WP_344992629.1">
    <property type="nucleotide sequence ID" value="NZ_BAABFR010000014.1"/>
</dbReference>
<organism evidence="2 3">
    <name type="scientific">Tsukamurella soli</name>
    <dbReference type="NCBI Taxonomy" id="644556"/>
    <lineage>
        <taxon>Bacteria</taxon>
        <taxon>Bacillati</taxon>
        <taxon>Actinomycetota</taxon>
        <taxon>Actinomycetes</taxon>
        <taxon>Mycobacteriales</taxon>
        <taxon>Tsukamurellaceae</taxon>
        <taxon>Tsukamurella</taxon>
    </lineage>
</organism>
<evidence type="ECO:0000313" key="3">
    <source>
        <dbReference type="Proteomes" id="UP001500635"/>
    </source>
</evidence>
<sequence length="306" mass="34855">MIAVEIRSGTGRDDPSPAQRAGCRIVIAAPHRPEHVLSRFRDSAEGLSVTAGPANVIMQLSWPGVGYGVMESRVHSGALFRHPIKRTRTTFTYLAVVIFGSDADRASYRAEVDRQHRQVFSDRDTASPVKYHAMDPHLQLWVAMCLYVGFEDTHELLRGRMSDEQKELFYVGSEKLGTTLQVRPGMWPATRAEFETRWIEMCQKILTTDATRGYLRSIVDMDFVSTSPLLGPLRRVQRFLTAGYLAPVFREAMQIEWSARDQRSFDRTLAVLARVERAIPLPLAQLPYRMLVWDLRIRHRLGRSAV</sequence>
<evidence type="ECO:0000313" key="2">
    <source>
        <dbReference type="EMBL" id="GAA4387980.1"/>
    </source>
</evidence>
<accession>A0ABP8JBL2</accession>
<reference evidence="3" key="1">
    <citation type="journal article" date="2019" name="Int. J. Syst. Evol. Microbiol.">
        <title>The Global Catalogue of Microorganisms (GCM) 10K type strain sequencing project: providing services to taxonomists for standard genome sequencing and annotation.</title>
        <authorList>
            <consortium name="The Broad Institute Genomics Platform"/>
            <consortium name="The Broad Institute Genome Sequencing Center for Infectious Disease"/>
            <person name="Wu L."/>
            <person name="Ma J."/>
        </authorList>
    </citation>
    <scope>NUCLEOTIDE SEQUENCE [LARGE SCALE GENOMIC DNA]</scope>
    <source>
        <strain evidence="3">JCM 17688</strain>
    </source>
</reference>
<comment type="caution">
    <text evidence="2">The sequence shown here is derived from an EMBL/GenBank/DDBJ whole genome shotgun (WGS) entry which is preliminary data.</text>
</comment>
<dbReference type="PANTHER" id="PTHR36151:SF3">
    <property type="entry name" value="ER-BOUND OXYGENASE MPAB_MPAB'_RUBBER OXYGENASE CATALYTIC DOMAIN-CONTAINING PROTEIN"/>
    <property type="match status" value="1"/>
</dbReference>
<proteinExistence type="predicted"/>
<feature type="domain" description="ER-bound oxygenase mpaB/mpaB'/Rubber oxygenase catalytic" evidence="1">
    <location>
        <begin position="46"/>
        <end position="273"/>
    </location>
</feature>
<dbReference type="InterPro" id="IPR018713">
    <property type="entry name" value="MPAB/Lcp_cat_dom"/>
</dbReference>
<dbReference type="PANTHER" id="PTHR36151">
    <property type="entry name" value="BLR2777 PROTEIN"/>
    <property type="match status" value="1"/>
</dbReference>
<protein>
    <submittedName>
        <fullName evidence="2">Oxygenase MpaB family protein</fullName>
    </submittedName>
</protein>
<dbReference type="Pfam" id="PF09995">
    <property type="entry name" value="MPAB_Lcp_cat"/>
    <property type="match status" value="1"/>
</dbReference>